<keyword evidence="1" id="KW-0505">Motor protein</keyword>
<comment type="caution">
    <text evidence="4">The sequence shown here is derived from an EMBL/GenBank/DDBJ whole genome shotgun (WGS) entry which is preliminary data.</text>
</comment>
<dbReference type="Gene3D" id="3.40.850.10">
    <property type="entry name" value="Kinesin motor domain"/>
    <property type="match status" value="1"/>
</dbReference>
<feature type="region of interest" description="Disordered" evidence="2">
    <location>
        <begin position="1440"/>
        <end position="1490"/>
    </location>
</feature>
<reference evidence="4 5" key="1">
    <citation type="journal article" date="2016" name="BMC Genomics">
        <title>Comparative genomics reveals Cyclospora cayetanensis possesses coccidia-like metabolism and invasion components but unique surface antigens.</title>
        <authorList>
            <person name="Liu S."/>
            <person name="Wang L."/>
            <person name="Zheng H."/>
            <person name="Xu Z."/>
            <person name="Roellig D.M."/>
            <person name="Li N."/>
            <person name="Frace M.A."/>
            <person name="Tang K."/>
            <person name="Arrowood M.J."/>
            <person name="Moss D.M."/>
            <person name="Zhang L."/>
            <person name="Feng Y."/>
            <person name="Xiao L."/>
        </authorList>
    </citation>
    <scope>NUCLEOTIDE SEQUENCE [LARGE SCALE GENOMIC DNA]</scope>
    <source>
        <strain evidence="4 5">CHN_HEN01</strain>
    </source>
</reference>
<name>A0A1D3DAW6_9EIME</name>
<dbReference type="GO" id="GO:0005871">
    <property type="term" value="C:kinesin complex"/>
    <property type="evidence" value="ECO:0007669"/>
    <property type="project" value="TreeGrafter"/>
</dbReference>
<proteinExistence type="inferred from homology"/>
<feature type="compositionally biased region" description="Polar residues" evidence="2">
    <location>
        <begin position="1879"/>
        <end position="1896"/>
    </location>
</feature>
<comment type="similarity">
    <text evidence="1">Belongs to the TRAFAC class myosin-kinesin ATPase superfamily. Kinesin family.</text>
</comment>
<feature type="compositionally biased region" description="Polar residues" evidence="2">
    <location>
        <begin position="1589"/>
        <end position="1602"/>
    </location>
</feature>
<feature type="compositionally biased region" description="Low complexity" evidence="2">
    <location>
        <begin position="1446"/>
        <end position="1459"/>
    </location>
</feature>
<feature type="region of interest" description="Disordered" evidence="2">
    <location>
        <begin position="1521"/>
        <end position="1624"/>
    </location>
</feature>
<feature type="compositionally biased region" description="Basic and acidic residues" evidence="2">
    <location>
        <begin position="1085"/>
        <end position="1104"/>
    </location>
</feature>
<dbReference type="GO" id="GO:0005874">
    <property type="term" value="C:microtubule"/>
    <property type="evidence" value="ECO:0007669"/>
    <property type="project" value="TreeGrafter"/>
</dbReference>
<keyword evidence="1" id="KW-0067">ATP-binding</keyword>
<feature type="binding site" evidence="1">
    <location>
        <begin position="70"/>
        <end position="77"/>
    </location>
    <ligand>
        <name>ATP</name>
        <dbReference type="ChEBI" id="CHEBI:30616"/>
    </ligand>
</feature>
<feature type="compositionally biased region" description="Basic and acidic residues" evidence="2">
    <location>
        <begin position="1015"/>
        <end position="1025"/>
    </location>
</feature>
<feature type="region of interest" description="Disordered" evidence="2">
    <location>
        <begin position="1273"/>
        <end position="1292"/>
    </location>
</feature>
<dbReference type="InterPro" id="IPR036961">
    <property type="entry name" value="Kinesin_motor_dom_sf"/>
</dbReference>
<evidence type="ECO:0000313" key="5">
    <source>
        <dbReference type="Proteomes" id="UP000095192"/>
    </source>
</evidence>
<keyword evidence="1" id="KW-0547">Nucleotide-binding</keyword>
<dbReference type="SMART" id="SM00129">
    <property type="entry name" value="KISc"/>
    <property type="match status" value="1"/>
</dbReference>
<feature type="region of interest" description="Disordered" evidence="2">
    <location>
        <begin position="1172"/>
        <end position="1192"/>
    </location>
</feature>
<feature type="compositionally biased region" description="Polar residues" evidence="2">
    <location>
        <begin position="1609"/>
        <end position="1624"/>
    </location>
</feature>
<dbReference type="GO" id="GO:0008017">
    <property type="term" value="F:microtubule binding"/>
    <property type="evidence" value="ECO:0007669"/>
    <property type="project" value="InterPro"/>
</dbReference>
<gene>
    <name evidence="4" type="ORF">cyc_02810</name>
</gene>
<sequence length="2000" mass="216842">MSAYSVAQDGSLLLSIPNESGDQAVETASFRLNGRVFAEDVGTTTIFVEAIQPLIIQATEGISSLVVAYGSSGSGKSYSLFGTLEAPGLIPSALGDLFAHIASYDNKTSAFSKPQPTLAIAAAFPGVGKTQWKEGLPNGSSGSPPCGDPPVRSEFNIRMSYVEIRGEQVGDLFVACEGYSPGQRIPTVASKHGGRLADSGELEGLKEVDVETLEAAIALVTKASAFKKARDGILGASGAHSIFRLSVERALCFPRENLAAAERHPEEQGAKTHDGKEPYVKEEPKKCTRQNAMVLKAEVIFVEAGGVETLIALPTEGEDRFNRSLFFLTECLLRLAEAPSSLESFNWSSSAATTLLRRPLLSPGHLAVLITLDPSDRYVPVSLPVMNFASRLCNIKRHIEQQTIQPRKCGYTSGKAIPFRDPSPSKLLFLAPREIPLRQPLLKLGRDPTLNVQKHPSVPAASFVAIFEDLAVCAFLRFRVASRSRLFELHRLVLQQSELLLICLSALRKKTPCALRQRRASEWWAPTQEEQVRRVAHIQEAVRNLQAKASTTLGILLSGSSDWSLLESSRLTRLIFLMKHLASNRDFLRYALETDVALRENVPHLSSPRPFSARRDPSPPSQKHVYLKTKEKPTTFMSMHDVAVQLKCAPSGKEQPHSDELLNLTGSLFCQQLSDLRGPRGSGGAPYPRGRGLSPAVRQLFAHEGIASSDASRSEQHFNGEAIHHEASIAQEPPRQHEGRAASAALPIAVARTPPTYSYDQQESVFESPLVAAHNGPELGWEEGAEAPPQVEDLDAAEHYANGDVDGAEYFASSEHAVNFLTPEGLQLQTDQPGWIDMREQMPHTPLAQEMIAAPDEQEEAEQRYYFSVEWKMRAAPPEETLGELKAKEDDSEKPPSITYKGVRNESGPLAISQAPLKTKKDVTMAAQDQIYPGDEQTGNPEESLAEDFEAKVLAESPPKNSEEGANRMSTEETSQEESQVGMRNSSIATSGSSSKGEKVENSFLSKPHFRLRISSKDKDEGNSKKLLEKASALRSEVLALINQSYSKESLEAPRSDPPTEKRGSVPRGGILRRGSSKESSTSESTRRRFSPDLKNHLKEKSSDIRGAPRPSSSQPEPQTRQHQKNGLEEPHGLCLKQCEPPPCTVCCVHHAHVPVSCVHAGVPYWGLPAQEGRLPSNDQGKEQPSSPMRTPTAWPQAVVLPPGVSWGPTVLASPMGEVPLYLQGASTEALKGSATKGDVAQGDSLLLLRRSPPQVPQLTPADRRLPRFKAAKGGASWEIPGPSPKGDATAAEAAPGECCTFCLPEEPENPRRAFDTKSDLLLQQTLRPWTRERRRRTVEGPKSMYKDVRSARGRYTGKQGKRAGAEGALSGPAERSSTAETISPVCCLPNWGLFQRLGRPARPPPRAFPTAARLLGASSRPPLPRSCWMRIKGKGVLCRKESDSESSSAGPPSATESSVTLRQAASPRVHQNSSAPAIGPSSPRGHPLETLETKLKSSPRKNPFLVVPNAVHRTPTAPAIQRQQEGHHHKEVQVSPATFPTLQQEKRHREIPPLSARMLSNTPDPSSGHRLPEIAGEPTAHLEGTPAGTATCSSPKRTSVQRPPLGAQPTNKQSVPRQSSIPANCSRNAAYLEGPYRGPQMQSAAPPSFRWVSRPSPFPAARRAFTPRDEYVSKAIPSLRQEGTPGTGVAVTALPNFWRPAETEQPPNCRLFCATDTCGGASAEPLASATPARIVNIVSRTRGGIPMDLELGREKCRTVYPPEKPLNIPADNPEARAPVEPGGLPYGGALDDTRPNTWTPQQAPHPMCCGEIPAALVPGQVWARPLFLPANTKETGVAWESTRPRTPAAYYANLPAMPWGPQINPGALKSPDKAVLTSPRNVSGTPGALRSSSVGPPQVRRDPSGSHSAAPLMGPVPSFTEGTPAVPSQGLRAGLGEEGEANCFEECLDFWNERVGRFYARRPKMGAKESQRRGSCPFRRMSYRPYEGSLLPGGGPRVA</sequence>
<dbReference type="GO" id="GO:0016887">
    <property type="term" value="F:ATP hydrolysis activity"/>
    <property type="evidence" value="ECO:0007669"/>
    <property type="project" value="TreeGrafter"/>
</dbReference>
<feature type="region of interest" description="Disordered" evidence="2">
    <location>
        <begin position="1047"/>
        <end position="1126"/>
    </location>
</feature>
<feature type="compositionally biased region" description="Basic and acidic residues" evidence="2">
    <location>
        <begin position="883"/>
        <end position="894"/>
    </location>
</feature>
<feature type="region of interest" description="Disordered" evidence="2">
    <location>
        <begin position="1635"/>
        <end position="1654"/>
    </location>
</feature>
<dbReference type="Proteomes" id="UP000095192">
    <property type="component" value="Unassembled WGS sequence"/>
</dbReference>
<dbReference type="InterPro" id="IPR027640">
    <property type="entry name" value="Kinesin-like_fam"/>
</dbReference>
<dbReference type="VEuPathDB" id="ToxoDB:LOC34619606"/>
<accession>A0A1D3DAW6</accession>
<evidence type="ECO:0000256" key="2">
    <source>
        <dbReference type="SAM" id="MobiDB-lite"/>
    </source>
</evidence>
<feature type="compositionally biased region" description="Basic and acidic residues" evidence="2">
    <location>
        <begin position="1049"/>
        <end position="1064"/>
    </location>
</feature>
<feature type="domain" description="Kinesin motor" evidence="3">
    <location>
        <begin position="1"/>
        <end position="395"/>
    </location>
</feature>
<feature type="compositionally biased region" description="Polar residues" evidence="2">
    <location>
        <begin position="1111"/>
        <end position="1121"/>
    </location>
</feature>
<dbReference type="Pfam" id="PF00225">
    <property type="entry name" value="Kinesin"/>
    <property type="match status" value="1"/>
</dbReference>
<dbReference type="GO" id="GO:0007018">
    <property type="term" value="P:microtubule-based movement"/>
    <property type="evidence" value="ECO:0007669"/>
    <property type="project" value="InterPro"/>
</dbReference>
<dbReference type="InParanoid" id="A0A1D3DAW6"/>
<evidence type="ECO:0000259" key="3">
    <source>
        <dbReference type="PROSITE" id="PS50067"/>
    </source>
</evidence>
<feature type="region of interest" description="Disordered" evidence="2">
    <location>
        <begin position="883"/>
        <end position="1025"/>
    </location>
</feature>
<dbReference type="GO" id="GO:0005524">
    <property type="term" value="F:ATP binding"/>
    <property type="evidence" value="ECO:0007669"/>
    <property type="project" value="UniProtKB-UniRule"/>
</dbReference>
<dbReference type="PANTHER" id="PTHR24115">
    <property type="entry name" value="KINESIN-RELATED"/>
    <property type="match status" value="1"/>
</dbReference>
<dbReference type="InterPro" id="IPR027417">
    <property type="entry name" value="P-loop_NTPase"/>
</dbReference>
<keyword evidence="5" id="KW-1185">Reference proteome</keyword>
<feature type="compositionally biased region" description="Low complexity" evidence="2">
    <location>
        <begin position="986"/>
        <end position="995"/>
    </location>
</feature>
<evidence type="ECO:0000256" key="1">
    <source>
        <dbReference type="PROSITE-ProRule" id="PRU00283"/>
    </source>
</evidence>
<dbReference type="VEuPathDB" id="ToxoDB:cyc_02810"/>
<feature type="region of interest" description="Disordered" evidence="2">
    <location>
        <begin position="1863"/>
        <end position="1934"/>
    </location>
</feature>
<organism evidence="4 5">
    <name type="scientific">Cyclospora cayetanensis</name>
    <dbReference type="NCBI Taxonomy" id="88456"/>
    <lineage>
        <taxon>Eukaryota</taxon>
        <taxon>Sar</taxon>
        <taxon>Alveolata</taxon>
        <taxon>Apicomplexa</taxon>
        <taxon>Conoidasida</taxon>
        <taxon>Coccidia</taxon>
        <taxon>Eucoccidiorida</taxon>
        <taxon>Eimeriorina</taxon>
        <taxon>Eimeriidae</taxon>
        <taxon>Cyclospora</taxon>
    </lineage>
</organism>
<protein>
    <submittedName>
        <fullName evidence="4">Kinesin motor domain-containing protein</fullName>
    </submittedName>
</protein>
<dbReference type="GO" id="GO:0003777">
    <property type="term" value="F:microtubule motor activity"/>
    <property type="evidence" value="ECO:0007669"/>
    <property type="project" value="InterPro"/>
</dbReference>
<feature type="compositionally biased region" description="Polar residues" evidence="2">
    <location>
        <begin position="1177"/>
        <end position="1190"/>
    </location>
</feature>
<feature type="region of interest" description="Disordered" evidence="2">
    <location>
        <begin position="1350"/>
        <end position="1377"/>
    </location>
</feature>
<feature type="region of interest" description="Disordered" evidence="2">
    <location>
        <begin position="603"/>
        <end position="623"/>
    </location>
</feature>
<dbReference type="InterPro" id="IPR001752">
    <property type="entry name" value="Kinesin_motor_dom"/>
</dbReference>
<dbReference type="PROSITE" id="PS50067">
    <property type="entry name" value="KINESIN_MOTOR_2"/>
    <property type="match status" value="1"/>
</dbReference>
<dbReference type="SUPFAM" id="SSF52540">
    <property type="entry name" value="P-loop containing nucleoside triphosphate hydrolases"/>
    <property type="match status" value="1"/>
</dbReference>
<evidence type="ECO:0000313" key="4">
    <source>
        <dbReference type="EMBL" id="OEH80591.1"/>
    </source>
</evidence>
<feature type="compositionally biased region" description="Polar residues" evidence="2">
    <location>
        <begin position="1460"/>
        <end position="1476"/>
    </location>
</feature>
<dbReference type="EMBL" id="JROU02000033">
    <property type="protein sequence ID" value="OEH80591.1"/>
    <property type="molecule type" value="Genomic_DNA"/>
</dbReference>